<proteinExistence type="predicted"/>
<dbReference type="AlphaFoldDB" id="A0A4C1WPJ7"/>
<evidence type="ECO:0000313" key="2">
    <source>
        <dbReference type="EMBL" id="GBP53416.1"/>
    </source>
</evidence>
<comment type="caution">
    <text evidence="2">The sequence shown here is derived from an EMBL/GenBank/DDBJ whole genome shotgun (WGS) entry which is preliminary data.</text>
</comment>
<protein>
    <submittedName>
        <fullName evidence="2">Uncharacterized protein</fullName>
    </submittedName>
</protein>
<feature type="region of interest" description="Disordered" evidence="1">
    <location>
        <begin position="1"/>
        <end position="37"/>
    </location>
</feature>
<accession>A0A4C1WPJ7</accession>
<feature type="compositionally biased region" description="Polar residues" evidence="1">
    <location>
        <begin position="1"/>
        <end position="17"/>
    </location>
</feature>
<sequence length="123" mass="13847">MATLSTAQNWAGTTGEISHSHRRRTKEVADSSVAFRPANESSGCPLAYWPAPPLHHISYSFSRSKLHTGDICEPRTLNTNPQEFVEIEEVPMKKWKLMMKPKTNSDLSPEHHLLIQGDLNNLP</sequence>
<dbReference type="EMBL" id="BGZK01000624">
    <property type="protein sequence ID" value="GBP53416.1"/>
    <property type="molecule type" value="Genomic_DNA"/>
</dbReference>
<evidence type="ECO:0000256" key="1">
    <source>
        <dbReference type="SAM" id="MobiDB-lite"/>
    </source>
</evidence>
<reference evidence="2 3" key="1">
    <citation type="journal article" date="2019" name="Commun. Biol.">
        <title>The bagworm genome reveals a unique fibroin gene that provides high tensile strength.</title>
        <authorList>
            <person name="Kono N."/>
            <person name="Nakamura H."/>
            <person name="Ohtoshi R."/>
            <person name="Tomita M."/>
            <person name="Numata K."/>
            <person name="Arakawa K."/>
        </authorList>
    </citation>
    <scope>NUCLEOTIDE SEQUENCE [LARGE SCALE GENOMIC DNA]</scope>
</reference>
<gene>
    <name evidence="2" type="ORF">EVAR_48168_1</name>
</gene>
<evidence type="ECO:0000313" key="3">
    <source>
        <dbReference type="Proteomes" id="UP000299102"/>
    </source>
</evidence>
<organism evidence="2 3">
    <name type="scientific">Eumeta variegata</name>
    <name type="common">Bagworm moth</name>
    <name type="synonym">Eumeta japonica</name>
    <dbReference type="NCBI Taxonomy" id="151549"/>
    <lineage>
        <taxon>Eukaryota</taxon>
        <taxon>Metazoa</taxon>
        <taxon>Ecdysozoa</taxon>
        <taxon>Arthropoda</taxon>
        <taxon>Hexapoda</taxon>
        <taxon>Insecta</taxon>
        <taxon>Pterygota</taxon>
        <taxon>Neoptera</taxon>
        <taxon>Endopterygota</taxon>
        <taxon>Lepidoptera</taxon>
        <taxon>Glossata</taxon>
        <taxon>Ditrysia</taxon>
        <taxon>Tineoidea</taxon>
        <taxon>Psychidae</taxon>
        <taxon>Oiketicinae</taxon>
        <taxon>Eumeta</taxon>
    </lineage>
</organism>
<keyword evidence="3" id="KW-1185">Reference proteome</keyword>
<name>A0A4C1WPJ7_EUMVA</name>
<dbReference type="Proteomes" id="UP000299102">
    <property type="component" value="Unassembled WGS sequence"/>
</dbReference>